<dbReference type="InterPro" id="IPR002586">
    <property type="entry name" value="CobQ/CobB/MinD/ParA_Nub-bd_dom"/>
</dbReference>
<organism evidence="5 6">
    <name type="scientific">Sulfurimonas xiamenensis</name>
    <dbReference type="NCBI Taxonomy" id="2590021"/>
    <lineage>
        <taxon>Bacteria</taxon>
        <taxon>Pseudomonadati</taxon>
        <taxon>Campylobacterota</taxon>
        <taxon>Epsilonproteobacteria</taxon>
        <taxon>Campylobacterales</taxon>
        <taxon>Sulfurimonadaceae</taxon>
        <taxon>Sulfurimonas</taxon>
    </lineage>
</organism>
<dbReference type="Pfam" id="PF00037">
    <property type="entry name" value="Fer4"/>
    <property type="match status" value="1"/>
</dbReference>
<accession>A0AAJ4A212</accession>
<feature type="domain" description="4Fe-4S ferredoxin-type" evidence="4">
    <location>
        <begin position="60"/>
        <end position="90"/>
    </location>
</feature>
<dbReference type="InterPro" id="IPR017900">
    <property type="entry name" value="4Fe4S_Fe_S_CS"/>
</dbReference>
<name>A0AAJ4A212_9BACT</name>
<dbReference type="PROSITE" id="PS51379">
    <property type="entry name" value="4FE4S_FER_2"/>
    <property type="match status" value="2"/>
</dbReference>
<dbReference type="InterPro" id="IPR017896">
    <property type="entry name" value="4Fe4S_Fe-S-bd"/>
</dbReference>
<reference evidence="6" key="1">
    <citation type="submission" date="2019-06" db="EMBL/GenBank/DDBJ databases">
        <title>Sulfurimonas gotlandica sp. nov., a chemoautotrophic and psychrotolerant epsilonproteobacterium isolated from a pelagic redoxcline, and an emended description of the genus Sulfurimonas.</title>
        <authorList>
            <person name="Wang S."/>
            <person name="Jiang L."/>
            <person name="Shao Z."/>
        </authorList>
    </citation>
    <scope>NUCLEOTIDE SEQUENCE [LARGE SCALE GENOMIC DNA]</scope>
    <source>
        <strain evidence="6">1-1N</strain>
    </source>
</reference>
<dbReference type="RefSeq" id="WP_152298534.1">
    <property type="nucleotide sequence ID" value="NZ_CP041166.1"/>
</dbReference>
<dbReference type="PANTHER" id="PTHR43063">
    <property type="entry name" value="4FE-4S CLUSTER CONTAINING PARA FAMILY ATPASE PROTEIN"/>
    <property type="match status" value="1"/>
</dbReference>
<evidence type="ECO:0000256" key="3">
    <source>
        <dbReference type="ARBA" id="ARBA00023014"/>
    </source>
</evidence>
<keyword evidence="6" id="KW-1185">Reference proteome</keyword>
<evidence type="ECO:0000256" key="2">
    <source>
        <dbReference type="ARBA" id="ARBA00023004"/>
    </source>
</evidence>
<gene>
    <name evidence="5" type="ORF">FJR47_00430</name>
</gene>
<dbReference type="InterPro" id="IPR027417">
    <property type="entry name" value="P-loop_NTPase"/>
</dbReference>
<dbReference type="GO" id="GO:0046872">
    <property type="term" value="F:metal ion binding"/>
    <property type="evidence" value="ECO:0007669"/>
    <property type="project" value="UniProtKB-KW"/>
</dbReference>
<proteinExistence type="predicted"/>
<dbReference type="Gene3D" id="3.40.50.300">
    <property type="entry name" value="P-loop containing nucleotide triphosphate hydrolases"/>
    <property type="match status" value="1"/>
</dbReference>
<dbReference type="GO" id="GO:0051536">
    <property type="term" value="F:iron-sulfur cluster binding"/>
    <property type="evidence" value="ECO:0007669"/>
    <property type="project" value="UniProtKB-KW"/>
</dbReference>
<dbReference type="SUPFAM" id="SSF52540">
    <property type="entry name" value="P-loop containing nucleoside triphosphate hydrolases"/>
    <property type="match status" value="1"/>
</dbReference>
<evidence type="ECO:0000256" key="1">
    <source>
        <dbReference type="ARBA" id="ARBA00022723"/>
    </source>
</evidence>
<keyword evidence="1" id="KW-0479">Metal-binding</keyword>
<dbReference type="Gene3D" id="3.30.70.20">
    <property type="match status" value="1"/>
</dbReference>
<evidence type="ECO:0000313" key="5">
    <source>
        <dbReference type="EMBL" id="QFR42463.1"/>
    </source>
</evidence>
<dbReference type="CDD" id="cd03110">
    <property type="entry name" value="SIMIBI_bact_arch"/>
    <property type="match status" value="1"/>
</dbReference>
<keyword evidence="3" id="KW-0411">Iron-sulfur</keyword>
<dbReference type="PANTHER" id="PTHR43063:SF1">
    <property type="entry name" value="4FE-4S CLUSTER CONTAINING PARA FAMILY ATPASE PROTEIN"/>
    <property type="match status" value="1"/>
</dbReference>
<feature type="domain" description="4Fe-4S ferredoxin-type" evidence="4">
    <location>
        <begin position="91"/>
        <end position="118"/>
    </location>
</feature>
<dbReference type="Proteomes" id="UP000326061">
    <property type="component" value="Chromosome"/>
</dbReference>
<keyword evidence="2" id="KW-0408">Iron</keyword>
<dbReference type="Pfam" id="PF01656">
    <property type="entry name" value="CbiA"/>
    <property type="match status" value="1"/>
</dbReference>
<dbReference type="AlphaFoldDB" id="A0AAJ4A212"/>
<dbReference type="KEGG" id="suln:FJR47_00430"/>
<dbReference type="EMBL" id="CP041166">
    <property type="protein sequence ID" value="QFR42463.1"/>
    <property type="molecule type" value="Genomic_DNA"/>
</dbReference>
<evidence type="ECO:0000259" key="4">
    <source>
        <dbReference type="PROSITE" id="PS51379"/>
    </source>
</evidence>
<sequence>MKITIASGKGGTGKTTISTNLSSYLAKEADVVLADLDVEEPNSKLFIEGNLIFEKACDKMVPQWKKEECTLCGNCEEVCRFNAVIKVGDEILVFPELCHSCYACSELCPTESLPMMPQKIGELKHFKTENLDFVEGRLDIGEEQAVPLISQVIEYIDEKFSQDTIKLFDAPPGTSCPVIEASRGSDFVILVTESTPFGLNDLKLAVETMRVLCQKFGVVINRHGIGDNGVEEYCNAEGIPIIAKIPNDRRVAELYSKGELIYPKIQEFETALKQIAQFVGGVK</sequence>
<dbReference type="SUPFAM" id="SSF54862">
    <property type="entry name" value="4Fe-4S ferredoxins"/>
    <property type="match status" value="1"/>
</dbReference>
<protein>
    <submittedName>
        <fullName evidence="5">ATPase</fullName>
    </submittedName>
</protein>
<evidence type="ECO:0000313" key="6">
    <source>
        <dbReference type="Proteomes" id="UP000326061"/>
    </source>
</evidence>
<dbReference type="PROSITE" id="PS00198">
    <property type="entry name" value="4FE4S_FER_1"/>
    <property type="match status" value="1"/>
</dbReference>